<proteinExistence type="predicted"/>
<dbReference type="AlphaFoldDB" id="A0A0A9AHF6"/>
<accession>A0A0A9AHF6</accession>
<evidence type="ECO:0000313" key="1">
    <source>
        <dbReference type="EMBL" id="JAD50571.1"/>
    </source>
</evidence>
<sequence length="35" mass="4152">MIGFRFRYFYCYFVILIGTAQHSRLPGYPDTDTDS</sequence>
<protein>
    <submittedName>
        <fullName evidence="1">Uncharacterized protein</fullName>
    </submittedName>
</protein>
<reference evidence="1" key="1">
    <citation type="submission" date="2014-09" db="EMBL/GenBank/DDBJ databases">
        <authorList>
            <person name="Magalhaes I.L.F."/>
            <person name="Oliveira U."/>
            <person name="Santos F.R."/>
            <person name="Vidigal T.H.D.A."/>
            <person name="Brescovit A.D."/>
            <person name="Santos A.J."/>
        </authorList>
    </citation>
    <scope>NUCLEOTIDE SEQUENCE</scope>
    <source>
        <tissue evidence="1">Shoot tissue taken approximately 20 cm above the soil surface</tissue>
    </source>
</reference>
<dbReference type="EMBL" id="GBRH01247324">
    <property type="protein sequence ID" value="JAD50571.1"/>
    <property type="molecule type" value="Transcribed_RNA"/>
</dbReference>
<organism evidence="1">
    <name type="scientific">Arundo donax</name>
    <name type="common">Giant reed</name>
    <name type="synonym">Donax arundinaceus</name>
    <dbReference type="NCBI Taxonomy" id="35708"/>
    <lineage>
        <taxon>Eukaryota</taxon>
        <taxon>Viridiplantae</taxon>
        <taxon>Streptophyta</taxon>
        <taxon>Embryophyta</taxon>
        <taxon>Tracheophyta</taxon>
        <taxon>Spermatophyta</taxon>
        <taxon>Magnoliopsida</taxon>
        <taxon>Liliopsida</taxon>
        <taxon>Poales</taxon>
        <taxon>Poaceae</taxon>
        <taxon>PACMAD clade</taxon>
        <taxon>Arundinoideae</taxon>
        <taxon>Arundineae</taxon>
        <taxon>Arundo</taxon>
    </lineage>
</organism>
<name>A0A0A9AHF6_ARUDO</name>
<reference evidence="1" key="2">
    <citation type="journal article" date="2015" name="Data Brief">
        <title>Shoot transcriptome of the giant reed, Arundo donax.</title>
        <authorList>
            <person name="Barrero R.A."/>
            <person name="Guerrero F.D."/>
            <person name="Moolhuijzen P."/>
            <person name="Goolsby J.A."/>
            <person name="Tidwell J."/>
            <person name="Bellgard S.E."/>
            <person name="Bellgard M.I."/>
        </authorList>
    </citation>
    <scope>NUCLEOTIDE SEQUENCE</scope>
    <source>
        <tissue evidence="1">Shoot tissue taken approximately 20 cm above the soil surface</tissue>
    </source>
</reference>